<evidence type="ECO:0000313" key="1">
    <source>
        <dbReference type="EMBL" id="CAJ1503375.1"/>
    </source>
</evidence>
<dbReference type="Proteomes" id="UP001190465">
    <property type="component" value="Chromosome"/>
</dbReference>
<reference evidence="1 2" key="1">
    <citation type="submission" date="2023-08" db="EMBL/GenBank/DDBJ databases">
        <authorList>
            <person name="Folkvardsen B D."/>
            <person name="Norman A."/>
        </authorList>
    </citation>
    <scope>NUCLEOTIDE SEQUENCE [LARGE SCALE GENOMIC DNA]</scope>
    <source>
        <strain evidence="1 2">Mu0053</strain>
    </source>
</reference>
<dbReference type="InterPro" id="IPR004378">
    <property type="entry name" value="F420H2_quin_Rdtase"/>
</dbReference>
<gene>
    <name evidence="1" type="ORF">MU0053_002420</name>
</gene>
<sequence>MKAADHPNHTPEVPMVFPPWVERLQIKYINPVIGPLARRVPGFAIVKHRGRTSGTPYETVVTAYRKDNVLAVTLGHGKTNWAKNVLAAGEADVQLFREQLHIVNPRIVPVGTDDESLPRIARIALKKVGVFAAEIG</sequence>
<name>A0ABM9LRB2_9MYCO</name>
<dbReference type="InterPro" id="IPR012349">
    <property type="entry name" value="Split_barrel_FMN-bd"/>
</dbReference>
<organism evidence="1 2">
    <name type="scientific">[Mycobacterium] burgundiense</name>
    <dbReference type="NCBI Taxonomy" id="3064286"/>
    <lineage>
        <taxon>Bacteria</taxon>
        <taxon>Bacillati</taxon>
        <taxon>Actinomycetota</taxon>
        <taxon>Actinomycetes</taxon>
        <taxon>Mycobacteriales</taxon>
        <taxon>Mycobacteriaceae</taxon>
        <taxon>Mycolicibacterium</taxon>
    </lineage>
</organism>
<dbReference type="NCBIfam" id="TIGR00026">
    <property type="entry name" value="hi_GC_TIGR00026"/>
    <property type="match status" value="1"/>
</dbReference>
<protein>
    <submittedName>
        <fullName evidence="1">Nitroreductase family deazaflavin-dependent oxidoreductase</fullName>
    </submittedName>
</protein>
<dbReference type="EMBL" id="OY726397">
    <property type="protein sequence ID" value="CAJ1503375.1"/>
    <property type="molecule type" value="Genomic_DNA"/>
</dbReference>
<keyword evidence="2" id="KW-1185">Reference proteome</keyword>
<proteinExistence type="predicted"/>
<accession>A0ABM9LRB2</accession>
<evidence type="ECO:0000313" key="2">
    <source>
        <dbReference type="Proteomes" id="UP001190465"/>
    </source>
</evidence>
<dbReference type="Gene3D" id="2.30.110.10">
    <property type="entry name" value="Electron Transport, Fmn-binding Protein, Chain A"/>
    <property type="match status" value="1"/>
</dbReference>
<dbReference type="RefSeq" id="WP_308482813.1">
    <property type="nucleotide sequence ID" value="NZ_OY726397.1"/>
</dbReference>